<dbReference type="Proteomes" id="UP000029382">
    <property type="component" value="Unassembled WGS sequence"/>
</dbReference>
<dbReference type="AlphaFoldDB" id="A0A091CAU8"/>
<sequence length="39" mass="4587">MKKRKKSKLLTTELSNPFKEKSNLHMMDDLESATILNHE</sequence>
<evidence type="ECO:0000313" key="2">
    <source>
        <dbReference type="Proteomes" id="UP000029382"/>
    </source>
</evidence>
<organism evidence="1 2">
    <name type="scientific">Streptococcus equinus JB1</name>
    <dbReference type="NCBI Taxonomy" id="1294274"/>
    <lineage>
        <taxon>Bacteria</taxon>
        <taxon>Bacillati</taxon>
        <taxon>Bacillota</taxon>
        <taxon>Bacilli</taxon>
        <taxon>Lactobacillales</taxon>
        <taxon>Streptococcaceae</taxon>
        <taxon>Streptococcus</taxon>
    </lineage>
</organism>
<gene>
    <name evidence="1" type="ORF">H702_07425</name>
</gene>
<proteinExistence type="predicted"/>
<comment type="caution">
    <text evidence="1">The sequence shown here is derived from an EMBL/GenBank/DDBJ whole genome shotgun (WGS) entry which is preliminary data.</text>
</comment>
<reference evidence="1 2" key="1">
    <citation type="journal article" date="2014" name="Genome Announc.">
        <title>Draft Genome Sequences of Streptococcus bovis Strains ATCC 33317 and JB1.</title>
        <authorList>
            <person name="Benahmed F.H."/>
            <person name="Gopinath G.R."/>
            <person name="Harbottle H."/>
            <person name="Cotta M.A."/>
            <person name="Luo Y."/>
            <person name="Henderson C."/>
            <person name="Teri P."/>
            <person name="Soppet D."/>
            <person name="Rasmussen M."/>
            <person name="Whitehead T.R."/>
            <person name="Davidson M."/>
        </authorList>
    </citation>
    <scope>NUCLEOTIDE SEQUENCE [LARGE SCALE GENOMIC DNA]</scope>
    <source>
        <strain evidence="1 2">JB1</strain>
    </source>
</reference>
<name>A0A091CAU8_STREI</name>
<protein>
    <submittedName>
        <fullName evidence="1">Uncharacterized protein</fullName>
    </submittedName>
</protein>
<accession>A0A091CAU8</accession>
<dbReference type="EMBL" id="AUZH01000026">
    <property type="protein sequence ID" value="KFN87458.1"/>
    <property type="molecule type" value="Genomic_DNA"/>
</dbReference>
<evidence type="ECO:0000313" key="1">
    <source>
        <dbReference type="EMBL" id="KFN87458.1"/>
    </source>
</evidence>